<protein>
    <submittedName>
        <fullName evidence="6">GFA family protein</fullName>
    </submittedName>
</protein>
<gene>
    <name evidence="6" type="ORF">DDK22_30510</name>
</gene>
<dbReference type="PANTHER" id="PTHR33337">
    <property type="entry name" value="GFA DOMAIN-CONTAINING PROTEIN"/>
    <property type="match status" value="1"/>
</dbReference>
<dbReference type="PROSITE" id="PS51891">
    <property type="entry name" value="CENP_V_GFA"/>
    <property type="match status" value="1"/>
</dbReference>
<organism evidence="6 7">
    <name type="scientific">Cupriavidus necator</name>
    <name type="common">Alcaligenes eutrophus</name>
    <name type="synonym">Ralstonia eutropha</name>
    <dbReference type="NCBI Taxonomy" id="106590"/>
    <lineage>
        <taxon>Bacteria</taxon>
        <taxon>Pseudomonadati</taxon>
        <taxon>Pseudomonadota</taxon>
        <taxon>Betaproteobacteria</taxon>
        <taxon>Burkholderiales</taxon>
        <taxon>Burkholderiaceae</taxon>
        <taxon>Cupriavidus</taxon>
    </lineage>
</organism>
<keyword evidence="2" id="KW-0479">Metal-binding</keyword>
<name>A0A367P9X1_CUPNE</name>
<comment type="caution">
    <text evidence="6">The sequence shown here is derived from an EMBL/GenBank/DDBJ whole genome shotgun (WGS) entry which is preliminary data.</text>
</comment>
<comment type="similarity">
    <text evidence="1">Belongs to the Gfa family.</text>
</comment>
<reference evidence="6 7" key="1">
    <citation type="submission" date="2018-04" db="EMBL/GenBank/DDBJ databases">
        <title>Cupriavidus necator CR12 genome sequencing and assembly.</title>
        <authorList>
            <person name="Ben Fekih I."/>
            <person name="Mazhar H.S."/>
            <person name="Bello S.K."/>
            <person name="Rensing C."/>
        </authorList>
    </citation>
    <scope>NUCLEOTIDE SEQUENCE [LARGE SCALE GENOMIC DNA]</scope>
    <source>
        <strain evidence="6 7">CR12</strain>
    </source>
</reference>
<dbReference type="GO" id="GO:0046872">
    <property type="term" value="F:metal ion binding"/>
    <property type="evidence" value="ECO:0007669"/>
    <property type="project" value="UniProtKB-KW"/>
</dbReference>
<evidence type="ECO:0000256" key="3">
    <source>
        <dbReference type="ARBA" id="ARBA00022833"/>
    </source>
</evidence>
<dbReference type="AlphaFoldDB" id="A0A367P9X1"/>
<evidence type="ECO:0000256" key="1">
    <source>
        <dbReference type="ARBA" id="ARBA00005495"/>
    </source>
</evidence>
<dbReference type="SUPFAM" id="SSF51316">
    <property type="entry name" value="Mss4-like"/>
    <property type="match status" value="1"/>
</dbReference>
<dbReference type="EMBL" id="QDHA01000092">
    <property type="protein sequence ID" value="RCJ04662.1"/>
    <property type="molecule type" value="Genomic_DNA"/>
</dbReference>
<dbReference type="Gene3D" id="3.90.1590.10">
    <property type="entry name" value="glutathione-dependent formaldehyde- activating enzyme (gfa)"/>
    <property type="match status" value="1"/>
</dbReference>
<dbReference type="GO" id="GO:0016846">
    <property type="term" value="F:carbon-sulfur lyase activity"/>
    <property type="evidence" value="ECO:0007669"/>
    <property type="project" value="InterPro"/>
</dbReference>
<keyword evidence="3" id="KW-0862">Zinc</keyword>
<dbReference type="Proteomes" id="UP000253501">
    <property type="component" value="Unassembled WGS sequence"/>
</dbReference>
<dbReference type="RefSeq" id="WP_114135163.1">
    <property type="nucleotide sequence ID" value="NZ_CP068435.1"/>
</dbReference>
<evidence type="ECO:0000256" key="4">
    <source>
        <dbReference type="ARBA" id="ARBA00023239"/>
    </source>
</evidence>
<evidence type="ECO:0000259" key="5">
    <source>
        <dbReference type="PROSITE" id="PS51891"/>
    </source>
</evidence>
<feature type="domain" description="CENP-V/GFA" evidence="5">
    <location>
        <begin position="9"/>
        <end position="128"/>
    </location>
</feature>
<dbReference type="InterPro" id="IPR011057">
    <property type="entry name" value="Mss4-like_sf"/>
</dbReference>
<evidence type="ECO:0000256" key="2">
    <source>
        <dbReference type="ARBA" id="ARBA00022723"/>
    </source>
</evidence>
<evidence type="ECO:0000313" key="6">
    <source>
        <dbReference type="EMBL" id="RCJ04662.1"/>
    </source>
</evidence>
<dbReference type="Pfam" id="PF04828">
    <property type="entry name" value="GFA"/>
    <property type="match status" value="1"/>
</dbReference>
<proteinExistence type="inferred from homology"/>
<evidence type="ECO:0000313" key="7">
    <source>
        <dbReference type="Proteomes" id="UP000253501"/>
    </source>
</evidence>
<sequence length="172" mass="19301">MTKSRIFPAEGGCACQAVRYRIETAPLFVHCCHCRWCQRETGASFALNAMIEADRVSLLAGEPEVVDTPSASGQGQKIARCPKCHVAVWSSYAGSGPILRFMRVGTLDNPDLLPPDIHIYTSSKQPWVIIPDTVPSVTEYYDRERYWSAESLERRLAILPKIEAYQAERQRA</sequence>
<keyword evidence="4" id="KW-0456">Lyase</keyword>
<dbReference type="PANTHER" id="PTHR33337:SF33">
    <property type="entry name" value="CENP-V_GFA DOMAIN-CONTAINING PROTEIN"/>
    <property type="match status" value="1"/>
</dbReference>
<accession>A0A367P9X1</accession>
<dbReference type="InterPro" id="IPR006913">
    <property type="entry name" value="CENP-V/GFA"/>
</dbReference>